<keyword evidence="10" id="KW-0275">Fatty acid biosynthesis</keyword>
<organism evidence="12 13">
    <name type="scientific">Candidatus Egerieisoma faecipullorum</name>
    <dbReference type="NCBI Taxonomy" id="2840963"/>
    <lineage>
        <taxon>Bacteria</taxon>
        <taxon>Bacillati</taxon>
        <taxon>Bacillota</taxon>
        <taxon>Clostridia</taxon>
        <taxon>Eubacteriales</taxon>
        <taxon>Clostridiaceae</taxon>
        <taxon>Clostridiaceae incertae sedis</taxon>
        <taxon>Candidatus Egerieisoma</taxon>
    </lineage>
</organism>
<evidence type="ECO:0000313" key="13">
    <source>
        <dbReference type="Proteomes" id="UP000824089"/>
    </source>
</evidence>
<dbReference type="Pfam" id="PF13561">
    <property type="entry name" value="adh_short_C2"/>
    <property type="match status" value="1"/>
</dbReference>
<proteinExistence type="inferred from homology"/>
<dbReference type="InterPro" id="IPR011284">
    <property type="entry name" value="3oxo_ACP_reduc"/>
</dbReference>
<dbReference type="PANTHER" id="PTHR42879:SF2">
    <property type="entry name" value="3-OXOACYL-[ACYL-CARRIER-PROTEIN] REDUCTASE FABG"/>
    <property type="match status" value="1"/>
</dbReference>
<dbReference type="GO" id="GO:0008202">
    <property type="term" value="P:steroid metabolic process"/>
    <property type="evidence" value="ECO:0007669"/>
    <property type="project" value="UniProtKB-KW"/>
</dbReference>
<keyword evidence="10" id="KW-0443">Lipid metabolism</keyword>
<feature type="active site" description="Proton acceptor" evidence="8">
    <location>
        <position position="159"/>
    </location>
</feature>
<dbReference type="InterPro" id="IPR036291">
    <property type="entry name" value="NAD(P)-bd_dom_sf"/>
</dbReference>
<dbReference type="InterPro" id="IPR020904">
    <property type="entry name" value="Sc_DH/Rdtase_CS"/>
</dbReference>
<dbReference type="EC" id="1.1.1.100" evidence="3 10"/>
<evidence type="ECO:0000256" key="1">
    <source>
        <dbReference type="ARBA" id="ARBA00005194"/>
    </source>
</evidence>
<evidence type="ECO:0000256" key="5">
    <source>
        <dbReference type="ARBA" id="ARBA00023002"/>
    </source>
</evidence>
<evidence type="ECO:0000313" key="12">
    <source>
        <dbReference type="EMBL" id="HIU29950.1"/>
    </source>
</evidence>
<dbReference type="CDD" id="cd05333">
    <property type="entry name" value="BKR_SDR_c"/>
    <property type="match status" value="1"/>
</dbReference>
<dbReference type="NCBIfam" id="NF009466">
    <property type="entry name" value="PRK12826.1-2"/>
    <property type="match status" value="1"/>
</dbReference>
<reference evidence="12" key="1">
    <citation type="submission" date="2020-10" db="EMBL/GenBank/DDBJ databases">
        <authorList>
            <person name="Gilroy R."/>
        </authorList>
    </citation>
    <scope>NUCLEOTIDE SEQUENCE</scope>
    <source>
        <strain evidence="12">CHK195-4489</strain>
    </source>
</reference>
<dbReference type="PRINTS" id="PR00080">
    <property type="entry name" value="SDRFAMILY"/>
</dbReference>
<evidence type="ECO:0000259" key="11">
    <source>
        <dbReference type="SMART" id="SM00822"/>
    </source>
</evidence>
<name>A0A9D1IAN3_9CLOT</name>
<dbReference type="PANTHER" id="PTHR42879">
    <property type="entry name" value="3-OXOACYL-(ACYL-CARRIER-PROTEIN) REDUCTASE"/>
    <property type="match status" value="1"/>
</dbReference>
<feature type="binding site" evidence="9">
    <location>
        <begin position="159"/>
        <end position="163"/>
    </location>
    <ligand>
        <name>NADP(+)</name>
        <dbReference type="ChEBI" id="CHEBI:58349"/>
    </ligand>
</feature>
<protein>
    <recommendedName>
        <fullName evidence="3 10">3-oxoacyl-[acyl-carrier-protein] reductase</fullName>
        <ecNumber evidence="3 10">1.1.1.100</ecNumber>
    </recommendedName>
</protein>
<comment type="function">
    <text evidence="10">Catalyzes the NADPH-dependent reduction of beta-ketoacyl-ACP substrates to beta-hydroxyacyl-ACP products, the first reductive step in the elongation cycle of fatty acid biosynthesis.</text>
</comment>
<dbReference type="SUPFAM" id="SSF51735">
    <property type="entry name" value="NAD(P)-binding Rossmann-fold domains"/>
    <property type="match status" value="1"/>
</dbReference>
<dbReference type="InterPro" id="IPR002347">
    <property type="entry name" value="SDR_fam"/>
</dbReference>
<dbReference type="PROSITE" id="PS00061">
    <property type="entry name" value="ADH_SHORT"/>
    <property type="match status" value="1"/>
</dbReference>
<evidence type="ECO:0000256" key="10">
    <source>
        <dbReference type="RuleBase" id="RU366074"/>
    </source>
</evidence>
<comment type="catalytic activity">
    <reaction evidence="7 10">
        <text>a (3R)-hydroxyacyl-[ACP] + NADP(+) = a 3-oxoacyl-[ACP] + NADPH + H(+)</text>
        <dbReference type="Rhea" id="RHEA:17397"/>
        <dbReference type="Rhea" id="RHEA-COMP:9916"/>
        <dbReference type="Rhea" id="RHEA-COMP:9945"/>
        <dbReference type="ChEBI" id="CHEBI:15378"/>
        <dbReference type="ChEBI" id="CHEBI:57783"/>
        <dbReference type="ChEBI" id="CHEBI:58349"/>
        <dbReference type="ChEBI" id="CHEBI:78776"/>
        <dbReference type="ChEBI" id="CHEBI:78827"/>
        <dbReference type="EC" id="1.1.1.100"/>
    </reaction>
</comment>
<dbReference type="SMART" id="SM00822">
    <property type="entry name" value="PKS_KR"/>
    <property type="match status" value="1"/>
</dbReference>
<gene>
    <name evidence="12" type="primary">fabG</name>
    <name evidence="12" type="ORF">IAD50_06615</name>
</gene>
<comment type="caution">
    <text evidence="12">The sequence shown here is derived from an EMBL/GenBank/DDBJ whole genome shotgun (WGS) entry which is preliminary data.</text>
</comment>
<dbReference type="GO" id="GO:0004316">
    <property type="term" value="F:3-oxoacyl-[acyl-carrier-protein] reductase (NADPH) activity"/>
    <property type="evidence" value="ECO:0007669"/>
    <property type="project" value="UniProtKB-UniRule"/>
</dbReference>
<dbReference type="NCBIfam" id="NF005559">
    <property type="entry name" value="PRK07231.1"/>
    <property type="match status" value="1"/>
</dbReference>
<keyword evidence="10" id="KW-0444">Lipid biosynthesis</keyword>
<dbReference type="Proteomes" id="UP000824089">
    <property type="component" value="Unassembled WGS sequence"/>
</dbReference>
<feature type="domain" description="Ketoreductase" evidence="11">
    <location>
        <begin position="10"/>
        <end position="195"/>
    </location>
</feature>
<dbReference type="Gene3D" id="3.40.50.720">
    <property type="entry name" value="NAD(P)-binding Rossmann-like Domain"/>
    <property type="match status" value="1"/>
</dbReference>
<dbReference type="InterPro" id="IPR057326">
    <property type="entry name" value="KR_dom"/>
</dbReference>
<keyword evidence="4 9" id="KW-0521">NADP</keyword>
<dbReference type="NCBIfam" id="TIGR01830">
    <property type="entry name" value="3oxo_ACP_reduc"/>
    <property type="match status" value="1"/>
</dbReference>
<dbReference type="GO" id="GO:0051287">
    <property type="term" value="F:NAD binding"/>
    <property type="evidence" value="ECO:0007669"/>
    <property type="project" value="UniProtKB-UniRule"/>
</dbReference>
<evidence type="ECO:0000256" key="9">
    <source>
        <dbReference type="PIRSR" id="PIRSR611284-2"/>
    </source>
</evidence>
<evidence type="ECO:0000256" key="2">
    <source>
        <dbReference type="ARBA" id="ARBA00006484"/>
    </source>
</evidence>
<feature type="binding site" evidence="9">
    <location>
        <position position="94"/>
    </location>
    <ligand>
        <name>NADP(+)</name>
        <dbReference type="ChEBI" id="CHEBI:58349"/>
    </ligand>
</feature>
<accession>A0A9D1IAN3</accession>
<reference evidence="12" key="2">
    <citation type="journal article" date="2021" name="PeerJ">
        <title>Extensive microbial diversity within the chicken gut microbiome revealed by metagenomics and culture.</title>
        <authorList>
            <person name="Gilroy R."/>
            <person name="Ravi A."/>
            <person name="Getino M."/>
            <person name="Pursley I."/>
            <person name="Horton D.L."/>
            <person name="Alikhan N.F."/>
            <person name="Baker D."/>
            <person name="Gharbi K."/>
            <person name="Hall N."/>
            <person name="Watson M."/>
            <person name="Adriaenssens E.M."/>
            <person name="Foster-Nyarko E."/>
            <person name="Jarju S."/>
            <person name="Secka A."/>
            <person name="Antonio M."/>
            <person name="Oren A."/>
            <person name="Chaudhuri R.R."/>
            <person name="La Ragione R."/>
            <person name="Hildebrand F."/>
            <person name="Pallen M.J."/>
        </authorList>
    </citation>
    <scope>NUCLEOTIDE SEQUENCE</scope>
    <source>
        <strain evidence="12">CHK195-4489</strain>
    </source>
</reference>
<keyword evidence="6" id="KW-0753">Steroid metabolism</keyword>
<feature type="binding site" evidence="9">
    <location>
        <position position="192"/>
    </location>
    <ligand>
        <name>NADP(+)</name>
        <dbReference type="ChEBI" id="CHEBI:58349"/>
    </ligand>
</feature>
<evidence type="ECO:0000256" key="6">
    <source>
        <dbReference type="ARBA" id="ARBA00023221"/>
    </source>
</evidence>
<dbReference type="EMBL" id="DVMM01000137">
    <property type="protein sequence ID" value="HIU29950.1"/>
    <property type="molecule type" value="Genomic_DNA"/>
</dbReference>
<comment type="subunit">
    <text evidence="10">Homotetramer.</text>
</comment>
<sequence>MENLFLLKGKNVIVTGGSRGIGRAVALRFAEMGANIAILYAGNEEAASAVLGMLTEKGVKAGTYRCNVAKYEEAEETVQKIIKDFGGIDVLVNNAGITKDNLILKMKESDFDEVLGVNLKGAFNMIKSVYSHMAKRKSGRIINISSVSALLGTAGQANYVSSKAGLIGLTKTVARELGARGITCNAIAPGYIETDMTASLKEELKREYLEKIPAKRFGSVDDIAAAVLFLASDLAAYITGEVIRVDGGLCM</sequence>
<comment type="similarity">
    <text evidence="2 10">Belongs to the short-chain dehydrogenases/reductases (SDR) family.</text>
</comment>
<dbReference type="GO" id="GO:0006633">
    <property type="term" value="P:fatty acid biosynthetic process"/>
    <property type="evidence" value="ECO:0007669"/>
    <property type="project" value="UniProtKB-KW"/>
</dbReference>
<keyword evidence="5 10" id="KW-0560">Oxidoreductase</keyword>
<evidence type="ECO:0000256" key="7">
    <source>
        <dbReference type="ARBA" id="ARBA00048508"/>
    </source>
</evidence>
<feature type="binding site" evidence="9">
    <location>
        <begin position="16"/>
        <end position="19"/>
    </location>
    <ligand>
        <name>NADP(+)</name>
        <dbReference type="ChEBI" id="CHEBI:58349"/>
    </ligand>
</feature>
<dbReference type="AlphaFoldDB" id="A0A9D1IAN3"/>
<evidence type="ECO:0000256" key="3">
    <source>
        <dbReference type="ARBA" id="ARBA00012948"/>
    </source>
</evidence>
<comment type="pathway">
    <text evidence="1 10">Lipid metabolism; fatty acid biosynthesis.</text>
</comment>
<dbReference type="FunFam" id="3.40.50.720:FF:000115">
    <property type="entry name" value="3-oxoacyl-[acyl-carrier-protein] reductase FabG"/>
    <property type="match status" value="1"/>
</dbReference>
<dbReference type="PRINTS" id="PR00081">
    <property type="entry name" value="GDHRDH"/>
</dbReference>
<evidence type="ECO:0000256" key="4">
    <source>
        <dbReference type="ARBA" id="ARBA00022857"/>
    </source>
</evidence>
<feature type="binding site" evidence="9">
    <location>
        <begin position="67"/>
        <end position="68"/>
    </location>
    <ligand>
        <name>NADP(+)</name>
        <dbReference type="ChEBI" id="CHEBI:58349"/>
    </ligand>
</feature>
<keyword evidence="10" id="KW-0276">Fatty acid metabolism</keyword>
<dbReference type="InterPro" id="IPR050259">
    <property type="entry name" value="SDR"/>
</dbReference>
<evidence type="ECO:0000256" key="8">
    <source>
        <dbReference type="PIRSR" id="PIRSR611284-1"/>
    </source>
</evidence>